<name>A0A3N4HQH4_ASCIM</name>
<accession>A0A3N4HQH4</accession>
<dbReference type="AlphaFoldDB" id="A0A3N4HQH4"/>
<keyword evidence="3" id="KW-1185">Reference proteome</keyword>
<reference evidence="2 3" key="1">
    <citation type="journal article" date="2018" name="Nat. Ecol. Evol.">
        <title>Pezizomycetes genomes reveal the molecular basis of ectomycorrhizal truffle lifestyle.</title>
        <authorList>
            <person name="Murat C."/>
            <person name="Payen T."/>
            <person name="Noel B."/>
            <person name="Kuo A."/>
            <person name="Morin E."/>
            <person name="Chen J."/>
            <person name="Kohler A."/>
            <person name="Krizsan K."/>
            <person name="Balestrini R."/>
            <person name="Da Silva C."/>
            <person name="Montanini B."/>
            <person name="Hainaut M."/>
            <person name="Levati E."/>
            <person name="Barry K.W."/>
            <person name="Belfiori B."/>
            <person name="Cichocki N."/>
            <person name="Clum A."/>
            <person name="Dockter R.B."/>
            <person name="Fauchery L."/>
            <person name="Guy J."/>
            <person name="Iotti M."/>
            <person name="Le Tacon F."/>
            <person name="Lindquist E.A."/>
            <person name="Lipzen A."/>
            <person name="Malagnac F."/>
            <person name="Mello A."/>
            <person name="Molinier V."/>
            <person name="Miyauchi S."/>
            <person name="Poulain J."/>
            <person name="Riccioni C."/>
            <person name="Rubini A."/>
            <person name="Sitrit Y."/>
            <person name="Splivallo R."/>
            <person name="Traeger S."/>
            <person name="Wang M."/>
            <person name="Zifcakova L."/>
            <person name="Wipf D."/>
            <person name="Zambonelli A."/>
            <person name="Paolocci F."/>
            <person name="Nowrousian M."/>
            <person name="Ottonello S."/>
            <person name="Baldrian P."/>
            <person name="Spatafora J.W."/>
            <person name="Henrissat B."/>
            <person name="Nagy L.G."/>
            <person name="Aury J.M."/>
            <person name="Wincker P."/>
            <person name="Grigoriev I.V."/>
            <person name="Bonfante P."/>
            <person name="Martin F.M."/>
        </authorList>
    </citation>
    <scope>NUCLEOTIDE SEQUENCE [LARGE SCALE GENOMIC DNA]</scope>
    <source>
        <strain evidence="2 3">RN42</strain>
    </source>
</reference>
<evidence type="ECO:0000256" key="1">
    <source>
        <dbReference type="SAM" id="MobiDB-lite"/>
    </source>
</evidence>
<proteinExistence type="predicted"/>
<dbReference type="EMBL" id="ML119751">
    <property type="protein sequence ID" value="RPA76083.1"/>
    <property type="molecule type" value="Genomic_DNA"/>
</dbReference>
<sequence>MNPQPRRAGSTKPNPTNQPQKRKPTAATSNPHLSRKPEPAITTSSRVIFKTLEENLTALVQDPNSDVVPGQLDGAANWTVSGDRPLRPGQLNGGGSTPSSWPGTDVIYPDPPPTKLLLKGIETTKLYDLSCLVSQVSHGRVLLEARLSLLDQNSTHARLLMRDGCAYAQLLKVPLSVSSKIKPGNWYDIIGEAQGIGAGDCGVVTFLGMRKPKIDIRPPFPPKVEKADWMADKRFCIDCGGSRDDEVHKDLELYEDCSNPVDLRTLECLDCMEWGHLWSRCPYLVSPSGVRPRVRSPELTLVEWRRHCSFDMRLLGEHMQSGAPFGGMEQEIAAMETGMAPLILNCGTTNL</sequence>
<evidence type="ECO:0000313" key="3">
    <source>
        <dbReference type="Proteomes" id="UP000275078"/>
    </source>
</evidence>
<organism evidence="2 3">
    <name type="scientific">Ascobolus immersus RN42</name>
    <dbReference type="NCBI Taxonomy" id="1160509"/>
    <lineage>
        <taxon>Eukaryota</taxon>
        <taxon>Fungi</taxon>
        <taxon>Dikarya</taxon>
        <taxon>Ascomycota</taxon>
        <taxon>Pezizomycotina</taxon>
        <taxon>Pezizomycetes</taxon>
        <taxon>Pezizales</taxon>
        <taxon>Ascobolaceae</taxon>
        <taxon>Ascobolus</taxon>
    </lineage>
</organism>
<gene>
    <name evidence="2" type="ORF">BJ508DRAFT_365210</name>
</gene>
<protein>
    <submittedName>
        <fullName evidence="2">Uncharacterized protein</fullName>
    </submittedName>
</protein>
<feature type="region of interest" description="Disordered" evidence="1">
    <location>
        <begin position="63"/>
        <end position="105"/>
    </location>
</feature>
<dbReference type="Proteomes" id="UP000275078">
    <property type="component" value="Unassembled WGS sequence"/>
</dbReference>
<feature type="region of interest" description="Disordered" evidence="1">
    <location>
        <begin position="1"/>
        <end position="44"/>
    </location>
</feature>
<evidence type="ECO:0000313" key="2">
    <source>
        <dbReference type="EMBL" id="RPA76083.1"/>
    </source>
</evidence>